<protein>
    <submittedName>
        <fullName evidence="1">Uncharacterized protein</fullName>
    </submittedName>
</protein>
<gene>
    <name evidence="1" type="ORF">ACFQ35_06490</name>
</gene>
<comment type="caution">
    <text evidence="1">The sequence shown here is derived from an EMBL/GenBank/DDBJ whole genome shotgun (WGS) entry which is preliminary data.</text>
</comment>
<evidence type="ECO:0000313" key="1">
    <source>
        <dbReference type="EMBL" id="MFD1226798.1"/>
    </source>
</evidence>
<proteinExistence type="predicted"/>
<name>A0ABW3V1C2_9HYPH</name>
<keyword evidence="2" id="KW-1185">Reference proteome</keyword>
<dbReference type="RefSeq" id="WP_289387458.1">
    <property type="nucleotide sequence ID" value="NZ_JAUCBM010000005.1"/>
</dbReference>
<organism evidence="1 2">
    <name type="scientific">Pseudochrobactrum kiredjianiae</name>
    <dbReference type="NCBI Taxonomy" id="386305"/>
    <lineage>
        <taxon>Bacteria</taxon>
        <taxon>Pseudomonadati</taxon>
        <taxon>Pseudomonadota</taxon>
        <taxon>Alphaproteobacteria</taxon>
        <taxon>Hyphomicrobiales</taxon>
        <taxon>Brucellaceae</taxon>
        <taxon>Pseudochrobactrum</taxon>
    </lineage>
</organism>
<dbReference type="EMBL" id="JBHTMA010000033">
    <property type="protein sequence ID" value="MFD1226798.1"/>
    <property type="molecule type" value="Genomic_DNA"/>
</dbReference>
<accession>A0ABW3V1C2</accession>
<dbReference type="Proteomes" id="UP001597263">
    <property type="component" value="Unassembled WGS sequence"/>
</dbReference>
<evidence type="ECO:0000313" key="2">
    <source>
        <dbReference type="Proteomes" id="UP001597263"/>
    </source>
</evidence>
<reference evidence="2" key="1">
    <citation type="journal article" date="2019" name="Int. J. Syst. Evol. Microbiol.">
        <title>The Global Catalogue of Microorganisms (GCM) 10K type strain sequencing project: providing services to taxonomists for standard genome sequencing and annotation.</title>
        <authorList>
            <consortium name="The Broad Institute Genomics Platform"/>
            <consortium name="The Broad Institute Genome Sequencing Center for Infectious Disease"/>
            <person name="Wu L."/>
            <person name="Ma J."/>
        </authorList>
    </citation>
    <scope>NUCLEOTIDE SEQUENCE [LARGE SCALE GENOMIC DNA]</scope>
    <source>
        <strain evidence="2">CCUG 49584</strain>
    </source>
</reference>
<sequence>MLNIRNLLVLADIYRQATGVEDRTVSSRVFSDGKKISALREGADITVSRFNEAMRWFSLNWPEHAVWPEDIYRPAIDEVVQ</sequence>